<sequence>MSTEQHDYDVIIVGYGPVGVTAANLLGGMGVRVAVIERDASIYPRARAISTDEETMRIWQAIGLAERLKQDMLAGRPIDFVDARGRSFLSLAPAARGNGHPPQLFIYQPATEQVLRDGVGRYPNVKVLLGHDCELVEQDDETVTVTTRDLTESTPRTLRGAYLIAADGGSSPIRTRLGIGFDGRTYHDRWIVIDTKVKRGWDTVDRLRFHCDPARPAVDCPTPLGHHRWEFPVLPGEDEQDLISHDYIWRLLRRYGRTPDEVEILRAVVYSHHVRFASRWRVGRIFLAGDAAHAMPPWIGEGMSSGVRDAGNLCWKLAGVLRGELPADVLDTYEVERKPHVREMTAQAVRFGRIITERRPGLAALRNVAFRVLMRVPAFRAYMQEAGWFPANSYRKGLLDRTGGNRAVGEQLPQPWVHTGDGDRVRLDDVLAGRWTLLHTGPARSWPAWAASGISCLQVTPAGSAPAPGTIVDDADVLIPWMRRHHATVLALRPDVVVYAAATGDADLPRPPFVTAPRTPVREQTSPSAATTTP</sequence>
<reference evidence="5" key="1">
    <citation type="submission" date="2016-06" db="EMBL/GenBank/DDBJ databases">
        <authorList>
            <person name="Varghese N."/>
            <person name="Submissions Spin"/>
        </authorList>
    </citation>
    <scope>NUCLEOTIDE SEQUENCE [LARGE SCALE GENOMIC DNA]</scope>
    <source>
        <strain evidence="5">DSM 44151</strain>
    </source>
</reference>
<feature type="region of interest" description="Disordered" evidence="2">
    <location>
        <begin position="508"/>
        <end position="534"/>
    </location>
</feature>
<feature type="compositionally biased region" description="Polar residues" evidence="2">
    <location>
        <begin position="522"/>
        <end position="534"/>
    </location>
</feature>
<dbReference type="PANTHER" id="PTHR43476">
    <property type="entry name" value="3-(3-HYDROXY-PHENYL)PROPIONATE/3-HYDROXYCINNAMIC ACID HYDROXYLASE"/>
    <property type="match status" value="1"/>
</dbReference>
<dbReference type="Gene3D" id="3.30.70.2450">
    <property type="match status" value="1"/>
</dbReference>
<proteinExistence type="predicted"/>
<dbReference type="OrthoDB" id="3647401at2"/>
<dbReference type="GO" id="GO:0008688">
    <property type="term" value="F:3-(3-hydroxyphenyl)propionate hydroxylase activity"/>
    <property type="evidence" value="ECO:0007669"/>
    <property type="project" value="TreeGrafter"/>
</dbReference>
<dbReference type="GeneID" id="43277798"/>
<dbReference type="PRINTS" id="PR00420">
    <property type="entry name" value="RNGMNOXGNASE"/>
</dbReference>
<evidence type="ECO:0000259" key="3">
    <source>
        <dbReference type="Pfam" id="PF01494"/>
    </source>
</evidence>
<dbReference type="GO" id="GO:0071949">
    <property type="term" value="F:FAD binding"/>
    <property type="evidence" value="ECO:0007669"/>
    <property type="project" value="InterPro"/>
</dbReference>
<evidence type="ECO:0000313" key="4">
    <source>
        <dbReference type="EMBL" id="SCL51112.1"/>
    </source>
</evidence>
<dbReference type="InterPro" id="IPR050631">
    <property type="entry name" value="PheA/TfdB_FAD_monoxygenase"/>
</dbReference>
<keyword evidence="1" id="KW-0560">Oxidoreductase</keyword>
<evidence type="ECO:0000256" key="1">
    <source>
        <dbReference type="ARBA" id="ARBA00023002"/>
    </source>
</evidence>
<evidence type="ECO:0000313" key="5">
    <source>
        <dbReference type="Proteomes" id="UP000198605"/>
    </source>
</evidence>
<dbReference type="EMBL" id="FMIB01000002">
    <property type="protein sequence ID" value="SCL51112.1"/>
    <property type="molecule type" value="Genomic_DNA"/>
</dbReference>
<evidence type="ECO:0000256" key="2">
    <source>
        <dbReference type="SAM" id="MobiDB-lite"/>
    </source>
</evidence>
<accession>A0A1C6UAQ3</accession>
<feature type="domain" description="FAD-binding" evidence="3">
    <location>
        <begin position="7"/>
        <end position="347"/>
    </location>
</feature>
<dbReference type="Gene3D" id="3.50.50.60">
    <property type="entry name" value="FAD/NAD(P)-binding domain"/>
    <property type="match status" value="1"/>
</dbReference>
<dbReference type="GO" id="GO:0019622">
    <property type="term" value="P:3-(3-hydroxy)phenylpropionate catabolic process"/>
    <property type="evidence" value="ECO:0007669"/>
    <property type="project" value="TreeGrafter"/>
</dbReference>
<dbReference type="NCBIfam" id="NF004829">
    <property type="entry name" value="PRK06183.1-3"/>
    <property type="match status" value="1"/>
</dbReference>
<dbReference type="RefSeq" id="WP_091308140.1">
    <property type="nucleotide sequence ID" value="NZ_FMIB01000002.1"/>
</dbReference>
<dbReference type="Proteomes" id="UP000198605">
    <property type="component" value="Unassembled WGS sequence"/>
</dbReference>
<dbReference type="InterPro" id="IPR002938">
    <property type="entry name" value="FAD-bd"/>
</dbReference>
<name>A0A1C6UAQ3_9ACTN</name>
<dbReference type="InterPro" id="IPR036188">
    <property type="entry name" value="FAD/NAD-bd_sf"/>
</dbReference>
<dbReference type="Pfam" id="PF01494">
    <property type="entry name" value="FAD_binding_3"/>
    <property type="match status" value="1"/>
</dbReference>
<gene>
    <name evidence="4" type="ORF">GA0070603_1132</name>
</gene>
<protein>
    <submittedName>
        <fullName evidence="4">3-(3-hydroxy-phenyl)propionate hydroxylase</fullName>
    </submittedName>
</protein>
<dbReference type="AlphaFoldDB" id="A0A1C6UAQ3"/>
<dbReference type="PANTHER" id="PTHR43476:SF3">
    <property type="entry name" value="FAD-BINDING MONOOXYGENASE"/>
    <property type="match status" value="1"/>
</dbReference>
<dbReference type="SUPFAM" id="SSF51905">
    <property type="entry name" value="FAD/NAD(P)-binding domain"/>
    <property type="match status" value="1"/>
</dbReference>
<keyword evidence="5" id="KW-1185">Reference proteome</keyword>
<dbReference type="STRING" id="47854.GA0070603_1132"/>
<organism evidence="4 5">
    <name type="scientific">Micromonospora chersina</name>
    <dbReference type="NCBI Taxonomy" id="47854"/>
    <lineage>
        <taxon>Bacteria</taxon>
        <taxon>Bacillati</taxon>
        <taxon>Actinomycetota</taxon>
        <taxon>Actinomycetes</taxon>
        <taxon>Micromonosporales</taxon>
        <taxon>Micromonosporaceae</taxon>
        <taxon>Micromonospora</taxon>
    </lineage>
</organism>